<name>A0A2H1HLK4_BRELN</name>
<comment type="similarity">
    <text evidence="2 6">Belongs to the SURF1 family.</text>
</comment>
<evidence type="ECO:0000256" key="7">
    <source>
        <dbReference type="SAM" id="MobiDB-lite"/>
    </source>
</evidence>
<feature type="transmembrane region" description="Helical" evidence="6">
    <location>
        <begin position="12"/>
        <end position="32"/>
    </location>
</feature>
<dbReference type="PROSITE" id="PS51257">
    <property type="entry name" value="PROKAR_LIPOPROTEIN"/>
    <property type="match status" value="1"/>
</dbReference>
<evidence type="ECO:0000256" key="3">
    <source>
        <dbReference type="ARBA" id="ARBA00022692"/>
    </source>
</evidence>
<gene>
    <name evidence="8" type="ORF">BLIN9172_00302</name>
</gene>
<dbReference type="Proteomes" id="UP000234641">
    <property type="component" value="Unassembled WGS sequence"/>
</dbReference>
<dbReference type="InterPro" id="IPR002994">
    <property type="entry name" value="Surf1/Shy1"/>
</dbReference>
<dbReference type="InterPro" id="IPR045214">
    <property type="entry name" value="Surf1/Surf4"/>
</dbReference>
<sequence length="301" mass="32888">MSRYSFLFSARWLKYIAMAIIVIIACVFLALWQKDRRDQREQEIATITANYSADPVDITSVLSTPDSTLGTTDEWTQVELTGEFSDSDTVLARNRTVGDEPGFYVVTPFEISGGPTIAVVRGFTAEQDSVPPAPQGEQTVVAHLRPAQDGSEDENPKGLIRAIDPARIPGMDDAYSHVYVEASPAETGGAPEEGLTPLPMPELDPGNHLSYMLQWFAFGIMIIIAVIISARRERKAAAEAVEHGAAAENDMVVIDKAALDAGAKISQPGSRYGRNRWASPTVRGQAEADEDAQFEERFRTQ</sequence>
<reference evidence="8 9" key="1">
    <citation type="submission" date="2017-03" db="EMBL/GenBank/DDBJ databases">
        <authorList>
            <person name="Afonso C.L."/>
            <person name="Miller P.J."/>
            <person name="Scott M.A."/>
            <person name="Spackman E."/>
            <person name="Goraichik I."/>
            <person name="Dimitrov K.M."/>
            <person name="Suarez D.L."/>
            <person name="Swayne D.E."/>
        </authorList>
    </citation>
    <scope>NUCLEOTIDE SEQUENCE [LARGE SCALE GENOMIC DNA]</scope>
    <source>
        <strain evidence="8 9">ATCC 9172</strain>
    </source>
</reference>
<keyword evidence="3 6" id="KW-0812">Transmembrane</keyword>
<evidence type="ECO:0000313" key="9">
    <source>
        <dbReference type="Proteomes" id="UP000234641"/>
    </source>
</evidence>
<evidence type="ECO:0000256" key="1">
    <source>
        <dbReference type="ARBA" id="ARBA00004370"/>
    </source>
</evidence>
<dbReference type="Pfam" id="PF02104">
    <property type="entry name" value="SURF1"/>
    <property type="match status" value="1"/>
</dbReference>
<comment type="subcellular location">
    <subcellularLocation>
        <location evidence="6">Cell membrane</location>
        <topology evidence="6">Multi-pass membrane protein</topology>
    </subcellularLocation>
    <subcellularLocation>
        <location evidence="1">Membrane</location>
    </subcellularLocation>
</comment>
<proteinExistence type="inferred from homology"/>
<dbReference type="CDD" id="cd06662">
    <property type="entry name" value="SURF1"/>
    <property type="match status" value="1"/>
</dbReference>
<dbReference type="PANTHER" id="PTHR23427">
    <property type="entry name" value="SURFEIT LOCUS PROTEIN"/>
    <property type="match status" value="1"/>
</dbReference>
<dbReference type="AlphaFoldDB" id="A0A2H1HLK4"/>
<evidence type="ECO:0000256" key="2">
    <source>
        <dbReference type="ARBA" id="ARBA00007165"/>
    </source>
</evidence>
<dbReference type="RefSeq" id="WP_101553531.1">
    <property type="nucleotide sequence ID" value="NZ_FXYY01000001.1"/>
</dbReference>
<protein>
    <recommendedName>
        <fullName evidence="6">SURF1-like protein</fullName>
    </recommendedName>
</protein>
<keyword evidence="4 6" id="KW-1133">Transmembrane helix</keyword>
<dbReference type="GO" id="GO:0005886">
    <property type="term" value="C:plasma membrane"/>
    <property type="evidence" value="ECO:0007669"/>
    <property type="project" value="UniProtKB-SubCell"/>
</dbReference>
<feature type="region of interest" description="Disordered" evidence="7">
    <location>
        <begin position="265"/>
        <end position="301"/>
    </location>
</feature>
<keyword evidence="5 6" id="KW-0472">Membrane</keyword>
<evidence type="ECO:0000313" key="8">
    <source>
        <dbReference type="EMBL" id="SMX63785.1"/>
    </source>
</evidence>
<evidence type="ECO:0000256" key="6">
    <source>
        <dbReference type="RuleBase" id="RU363076"/>
    </source>
</evidence>
<dbReference type="PROSITE" id="PS50895">
    <property type="entry name" value="SURF1"/>
    <property type="match status" value="1"/>
</dbReference>
<evidence type="ECO:0000256" key="5">
    <source>
        <dbReference type="ARBA" id="ARBA00023136"/>
    </source>
</evidence>
<dbReference type="PANTHER" id="PTHR23427:SF2">
    <property type="entry name" value="SURFEIT LOCUS PROTEIN 1"/>
    <property type="match status" value="1"/>
</dbReference>
<feature type="transmembrane region" description="Helical" evidence="6">
    <location>
        <begin position="209"/>
        <end position="228"/>
    </location>
</feature>
<dbReference type="EMBL" id="FXYY01000001">
    <property type="protein sequence ID" value="SMX63785.1"/>
    <property type="molecule type" value="Genomic_DNA"/>
</dbReference>
<organism evidence="8 9">
    <name type="scientific">Brevibacterium linens ATCC 9172</name>
    <dbReference type="NCBI Taxonomy" id="1255617"/>
    <lineage>
        <taxon>Bacteria</taxon>
        <taxon>Bacillati</taxon>
        <taxon>Actinomycetota</taxon>
        <taxon>Actinomycetes</taxon>
        <taxon>Micrococcales</taxon>
        <taxon>Brevibacteriaceae</taxon>
        <taxon>Brevibacterium</taxon>
    </lineage>
</organism>
<keyword evidence="6" id="KW-1003">Cell membrane</keyword>
<accession>A0A2H1HLK4</accession>
<evidence type="ECO:0000256" key="4">
    <source>
        <dbReference type="ARBA" id="ARBA00022989"/>
    </source>
</evidence>